<reference evidence="1" key="1">
    <citation type="journal article" date="2023" name="G3 (Bethesda)">
        <title>Whole genome assembly and annotation of the endangered Caribbean coral Acropora cervicornis.</title>
        <authorList>
            <person name="Selwyn J.D."/>
            <person name="Vollmer S.V."/>
        </authorList>
    </citation>
    <scope>NUCLEOTIDE SEQUENCE</scope>
    <source>
        <strain evidence="1">K2</strain>
    </source>
</reference>
<accession>A0AAD9R588</accession>
<name>A0AAD9R588_ACRCE</name>
<evidence type="ECO:0000313" key="2">
    <source>
        <dbReference type="Proteomes" id="UP001249851"/>
    </source>
</evidence>
<gene>
    <name evidence="1" type="ORF">P5673_002120</name>
</gene>
<sequence>MWPLLKIILLLHPNTQVQVVWNLCTLQHLLFLLLLTQSSLVTQYMLLAKLYQHCYQMVLLYQVAKHHLLE</sequence>
<comment type="caution">
    <text evidence="1">The sequence shown here is derived from an EMBL/GenBank/DDBJ whole genome shotgun (WGS) entry which is preliminary data.</text>
</comment>
<protein>
    <submittedName>
        <fullName evidence="1">Uncharacterized protein</fullName>
    </submittedName>
</protein>
<keyword evidence="2" id="KW-1185">Reference proteome</keyword>
<reference evidence="1" key="2">
    <citation type="journal article" date="2023" name="Science">
        <title>Genomic signatures of disease resistance in endangered staghorn corals.</title>
        <authorList>
            <person name="Vollmer S.V."/>
            <person name="Selwyn J.D."/>
            <person name="Despard B.A."/>
            <person name="Roesel C.L."/>
        </authorList>
    </citation>
    <scope>NUCLEOTIDE SEQUENCE</scope>
    <source>
        <strain evidence="1">K2</strain>
    </source>
</reference>
<dbReference type="AlphaFoldDB" id="A0AAD9R588"/>
<dbReference type="Proteomes" id="UP001249851">
    <property type="component" value="Unassembled WGS sequence"/>
</dbReference>
<proteinExistence type="predicted"/>
<evidence type="ECO:0000313" key="1">
    <source>
        <dbReference type="EMBL" id="KAK2573085.1"/>
    </source>
</evidence>
<organism evidence="1 2">
    <name type="scientific">Acropora cervicornis</name>
    <name type="common">Staghorn coral</name>
    <dbReference type="NCBI Taxonomy" id="6130"/>
    <lineage>
        <taxon>Eukaryota</taxon>
        <taxon>Metazoa</taxon>
        <taxon>Cnidaria</taxon>
        <taxon>Anthozoa</taxon>
        <taxon>Hexacorallia</taxon>
        <taxon>Scleractinia</taxon>
        <taxon>Astrocoeniina</taxon>
        <taxon>Acroporidae</taxon>
        <taxon>Acropora</taxon>
    </lineage>
</organism>
<dbReference type="EMBL" id="JARQWQ010000003">
    <property type="protein sequence ID" value="KAK2573085.1"/>
    <property type="molecule type" value="Genomic_DNA"/>
</dbReference>